<dbReference type="InterPro" id="IPR000182">
    <property type="entry name" value="GNAT_dom"/>
</dbReference>
<sequence>MTTRECLCRIGPLYLADAPACAELEANVFAAESPWSEQSFREEINQPATHYLALRVASAEDLAEAQIEVEPSLEPGQLVGFAGCGQRGAPGDFPEYEVLTIAVSPKVQSCGWGRALFSALLEGTEQGTVFLEVRADNERAINLYKSCGFEVVGIRPNYYQPIGTDAVVMRRPPLVSER</sequence>
<dbReference type="InterPro" id="IPR016181">
    <property type="entry name" value="Acyl_CoA_acyltransferase"/>
</dbReference>
<dbReference type="Gene3D" id="3.40.630.30">
    <property type="match status" value="1"/>
</dbReference>
<evidence type="ECO:0000313" key="3">
    <source>
        <dbReference type="Proteomes" id="UP000068137"/>
    </source>
</evidence>
<dbReference type="EMBL" id="CP012390">
    <property type="protein sequence ID" value="ALE18735.1"/>
    <property type="molecule type" value="Genomic_DNA"/>
</dbReference>
<dbReference type="KEGG" id="cbq:AL705_02600"/>
<dbReference type="Proteomes" id="UP000068137">
    <property type="component" value="Chromosome"/>
</dbReference>
<reference evidence="2 3" key="1">
    <citation type="journal article" date="2015" name="Genome Announc.">
        <title>Complete Genome Sequences for Two Strains of a Novel Fastidious, Partially Acid-Fast, Gram-Positive Corynebacterineae Bacterium, Derived from Human Clinical Samples.</title>
        <authorList>
            <person name="Nicholson A.C."/>
            <person name="Bell M."/>
            <person name="Humrighouse B.W."/>
            <person name="McQuiston J.R."/>
        </authorList>
    </citation>
    <scope>NUCLEOTIDE SEQUENCE [LARGE SCALE GENOMIC DNA]</scope>
    <source>
        <strain evidence="2 3">X1698</strain>
    </source>
</reference>
<dbReference type="PROSITE" id="PS51186">
    <property type="entry name" value="GNAT"/>
    <property type="match status" value="1"/>
</dbReference>
<dbReference type="CDD" id="cd04301">
    <property type="entry name" value="NAT_SF"/>
    <property type="match status" value="1"/>
</dbReference>
<evidence type="ECO:0000259" key="1">
    <source>
        <dbReference type="PROSITE" id="PS51186"/>
    </source>
</evidence>
<dbReference type="RefSeq" id="WP_053961681.1">
    <property type="nucleotide sequence ID" value="NZ_CP012390.1"/>
</dbReference>
<name>A0A0M5KZG2_9ACTN</name>
<feature type="domain" description="N-acetyltransferase" evidence="1">
    <location>
        <begin position="8"/>
        <end position="174"/>
    </location>
</feature>
<dbReference type="STRING" id="1528099.AL705_02600"/>
<evidence type="ECO:0000313" key="2">
    <source>
        <dbReference type="EMBL" id="ALE18735.1"/>
    </source>
</evidence>
<dbReference type="AlphaFoldDB" id="A0A0M5KZG2"/>
<dbReference type="Pfam" id="PF00583">
    <property type="entry name" value="Acetyltransf_1"/>
    <property type="match status" value="1"/>
</dbReference>
<dbReference type="OrthoDB" id="529907at2"/>
<dbReference type="PANTHER" id="PTHR43617">
    <property type="entry name" value="L-AMINO ACID N-ACETYLTRANSFERASE"/>
    <property type="match status" value="1"/>
</dbReference>
<dbReference type="InterPro" id="IPR050276">
    <property type="entry name" value="MshD_Acetyltransferase"/>
</dbReference>
<dbReference type="GO" id="GO:0008999">
    <property type="term" value="F:protein-N-terminal-alanine acetyltransferase activity"/>
    <property type="evidence" value="ECO:0007669"/>
    <property type="project" value="TreeGrafter"/>
</dbReference>
<dbReference type="PANTHER" id="PTHR43617:SF20">
    <property type="entry name" value="N-ALPHA-ACETYLTRANSFERASE RIMI"/>
    <property type="match status" value="1"/>
</dbReference>
<dbReference type="SUPFAM" id="SSF55729">
    <property type="entry name" value="Acyl-CoA N-acyltransferases (Nat)"/>
    <property type="match status" value="1"/>
</dbReference>
<organism evidence="2 3">
    <name type="scientific">Lawsonella clevelandensis</name>
    <dbReference type="NCBI Taxonomy" id="1528099"/>
    <lineage>
        <taxon>Bacteria</taxon>
        <taxon>Bacillati</taxon>
        <taxon>Actinomycetota</taxon>
        <taxon>Actinomycetes</taxon>
        <taxon>Mycobacteriales</taxon>
        <taxon>Lawsonellaceae</taxon>
        <taxon>Lawsonella</taxon>
    </lineage>
</organism>
<proteinExistence type="predicted"/>
<accession>A0A0M5KZG2</accession>
<gene>
    <name evidence="2" type="ORF">AL705_02600</name>
</gene>
<protein>
    <recommendedName>
        <fullName evidence="1">N-acetyltransferase domain-containing protein</fullName>
    </recommendedName>
</protein>